<evidence type="ECO:0000256" key="1">
    <source>
        <dbReference type="SAM" id="MobiDB-lite"/>
    </source>
</evidence>
<organism evidence="2 3">
    <name type="scientific">Candidatus Competibacter phosphatis</name>
    <dbReference type="NCBI Taxonomy" id="221280"/>
    <lineage>
        <taxon>Bacteria</taxon>
        <taxon>Pseudomonadati</taxon>
        <taxon>Pseudomonadota</taxon>
        <taxon>Gammaproteobacteria</taxon>
        <taxon>Candidatus Competibacteraceae</taxon>
        <taxon>Candidatus Competibacter</taxon>
    </lineage>
</organism>
<dbReference type="RefSeq" id="WP_169248796.1">
    <property type="nucleotide sequence ID" value="NZ_SPMZ01000028.1"/>
</dbReference>
<feature type="compositionally biased region" description="Polar residues" evidence="1">
    <location>
        <begin position="95"/>
        <end position="106"/>
    </location>
</feature>
<dbReference type="EMBL" id="SPMZ01000028">
    <property type="protein sequence ID" value="NMQ19540.1"/>
    <property type="molecule type" value="Genomic_DNA"/>
</dbReference>
<evidence type="ECO:0000313" key="2">
    <source>
        <dbReference type="EMBL" id="NMQ19540.1"/>
    </source>
</evidence>
<name>A0ABX1TJI0_9GAMM</name>
<accession>A0ABX1TJI0</accession>
<reference evidence="2 3" key="1">
    <citation type="submission" date="2019-03" db="EMBL/GenBank/DDBJ databases">
        <title>Metabolic reconstructions from genomes of highly enriched 'Candidatus Accumulibacter' and 'Candidatus Competibacter' bioreactor populations.</title>
        <authorList>
            <person name="Annavajhala M.K."/>
            <person name="Welles L."/>
            <person name="Abbas B."/>
            <person name="Sorokin D."/>
            <person name="Park H."/>
            <person name="Van Loosdrecht M."/>
            <person name="Chandran K."/>
        </authorList>
    </citation>
    <scope>NUCLEOTIDE SEQUENCE [LARGE SCALE GENOMIC DNA]</scope>
    <source>
        <strain evidence="2 3">SBR_G</strain>
    </source>
</reference>
<proteinExistence type="predicted"/>
<sequence length="106" mass="11131">MTDAPAAHRLTPLAQRHDALLDALEAYAAALNEAITDALADGAAARARSLAAFAHLALGSLAASVQQQQLQATERLRRLGTPNEPISSRPKIESDLQTPPSARNIG</sequence>
<evidence type="ECO:0000313" key="3">
    <source>
        <dbReference type="Proteomes" id="UP000760480"/>
    </source>
</evidence>
<keyword evidence="3" id="KW-1185">Reference proteome</keyword>
<gene>
    <name evidence="2" type="ORF">E4P82_10255</name>
</gene>
<feature type="region of interest" description="Disordered" evidence="1">
    <location>
        <begin position="75"/>
        <end position="106"/>
    </location>
</feature>
<protein>
    <submittedName>
        <fullName evidence="2">Uncharacterized protein</fullName>
    </submittedName>
</protein>
<comment type="caution">
    <text evidence="2">The sequence shown here is derived from an EMBL/GenBank/DDBJ whole genome shotgun (WGS) entry which is preliminary data.</text>
</comment>
<dbReference type="Proteomes" id="UP000760480">
    <property type="component" value="Unassembled WGS sequence"/>
</dbReference>